<dbReference type="PROSITE" id="PS00626">
    <property type="entry name" value="RCC1_2"/>
    <property type="match status" value="1"/>
</dbReference>
<feature type="region of interest" description="Disordered" evidence="3">
    <location>
        <begin position="1"/>
        <end position="46"/>
    </location>
</feature>
<feature type="repeat" description="RCC1" evidence="2">
    <location>
        <begin position="303"/>
        <end position="359"/>
    </location>
</feature>
<gene>
    <name evidence="4" type="ORF">QTG54_002526</name>
</gene>
<dbReference type="SUPFAM" id="SSF50985">
    <property type="entry name" value="RCC1/BLIP-II"/>
    <property type="match status" value="1"/>
</dbReference>
<protein>
    <submittedName>
        <fullName evidence="4">RCC1 domain-containing protein</fullName>
    </submittedName>
</protein>
<evidence type="ECO:0000256" key="3">
    <source>
        <dbReference type="SAM" id="MobiDB-lite"/>
    </source>
</evidence>
<comment type="caution">
    <text evidence="4">The sequence shown here is derived from an EMBL/GenBank/DDBJ whole genome shotgun (WGS) entry which is preliminary data.</text>
</comment>
<accession>A0AAD8YJF1</accession>
<dbReference type="InterPro" id="IPR000408">
    <property type="entry name" value="Reg_chr_condens"/>
</dbReference>
<dbReference type="PRINTS" id="PR00633">
    <property type="entry name" value="RCCNDNSATION"/>
</dbReference>
<feature type="repeat" description="RCC1" evidence="2">
    <location>
        <begin position="584"/>
        <end position="637"/>
    </location>
</feature>
<dbReference type="Pfam" id="PF00415">
    <property type="entry name" value="RCC1"/>
    <property type="match status" value="5"/>
</dbReference>
<proteinExistence type="predicted"/>
<evidence type="ECO:0000256" key="2">
    <source>
        <dbReference type="PROSITE-ProRule" id="PRU00235"/>
    </source>
</evidence>
<dbReference type="PROSITE" id="PS50012">
    <property type="entry name" value="RCC1_3"/>
    <property type="match status" value="5"/>
</dbReference>
<feature type="repeat" description="RCC1" evidence="2">
    <location>
        <begin position="360"/>
        <end position="413"/>
    </location>
</feature>
<keyword evidence="1" id="KW-0677">Repeat</keyword>
<organism evidence="4 5">
    <name type="scientific">Skeletonema marinoi</name>
    <dbReference type="NCBI Taxonomy" id="267567"/>
    <lineage>
        <taxon>Eukaryota</taxon>
        <taxon>Sar</taxon>
        <taxon>Stramenopiles</taxon>
        <taxon>Ochrophyta</taxon>
        <taxon>Bacillariophyta</taxon>
        <taxon>Coscinodiscophyceae</taxon>
        <taxon>Thalassiosirophycidae</taxon>
        <taxon>Thalassiosirales</taxon>
        <taxon>Skeletonemataceae</taxon>
        <taxon>Skeletonema</taxon>
        <taxon>Skeletonema marinoi-dohrnii complex</taxon>
    </lineage>
</organism>
<sequence>MAKTKEEREQSRLEAKARAEKRKAAKDAAKQQKELHGNNDAATAADAKMNINDLRKNLPISKEHNSSLAMVTLPIDALSRVMRYLPAREWGAVSLTCTGLNLTLGGCRVSHISSRLMRREDEEGKQSTCGSMCLVGGLQLCVDRKEAQEILDRSFVGGGETNRLVSKKMKLSRKKNPNGDADADEYPAYARFVEEATLGYSAMQCSRDALFPTYVQGRFASCSPEHSLLRIGGGGNTASGPGGSGVASWGVGMRGQLGFGKREDEPEPRLLLSKIGWGVRIVQVAAGGGLVRVAHSLLLTSTGRVLSFGTAQYGALGHGYDAGKQLSDCLRPRYIDALKNEKCICVAAGELHSGVVTMDGDVYTFGEGFCGQLGLGDRRPQLLPKQVTLGGLEDECVNNMSMGCRHTLVTTDDGDVYSWGLGRFGVLGRSYTDFTYNNDVGMAVPEGEEGHVAGVAARPPPMQAAAMDNIINAANDDGTNDIMAALDALNLTLDDPSDQCYPKVIDSLQGVRCVGVSAGHRHSMVLDEFGGLYTFGSGASGALGHGDLQGQEYPIKVQEFDNMRVRIHQFSAGVDMSLAVDTQGTVYAWGKASEGRLGLGMGRLQTALPREVDVGDAKFKAVDVECGYVHSLIVGLDGSVYQCGGVGVDGKDDGQQDLDIEENQRGLPRLLSGFNIWHRIAEPKEKVVKEQWKKYGKYELKGRSKMLQEGVRSIG</sequence>
<feature type="compositionally biased region" description="Basic and acidic residues" evidence="3">
    <location>
        <begin position="1"/>
        <end position="18"/>
    </location>
</feature>
<dbReference type="AlphaFoldDB" id="A0AAD8YJF1"/>
<dbReference type="PANTHER" id="PTHR22872">
    <property type="entry name" value="BTK-BINDING PROTEIN-RELATED"/>
    <property type="match status" value="1"/>
</dbReference>
<dbReference type="InterPro" id="IPR009091">
    <property type="entry name" value="RCC1/BLIP-II"/>
</dbReference>
<feature type="repeat" description="RCC1" evidence="2">
    <location>
        <begin position="530"/>
        <end position="583"/>
    </location>
</feature>
<dbReference type="Proteomes" id="UP001224775">
    <property type="component" value="Unassembled WGS sequence"/>
</dbReference>
<evidence type="ECO:0000256" key="1">
    <source>
        <dbReference type="ARBA" id="ARBA00022737"/>
    </source>
</evidence>
<evidence type="ECO:0000313" key="5">
    <source>
        <dbReference type="Proteomes" id="UP001224775"/>
    </source>
</evidence>
<dbReference type="InterPro" id="IPR051625">
    <property type="entry name" value="Signaling_Regulatory_Domain"/>
</dbReference>
<keyword evidence="5" id="KW-1185">Reference proteome</keyword>
<name>A0AAD8YJF1_9STRA</name>
<reference evidence="4" key="1">
    <citation type="submission" date="2023-06" db="EMBL/GenBank/DDBJ databases">
        <title>Survivors Of The Sea: Transcriptome response of Skeletonema marinoi to long-term dormancy.</title>
        <authorList>
            <person name="Pinder M.I.M."/>
            <person name="Kourtchenko O."/>
            <person name="Robertson E.K."/>
            <person name="Larsson T."/>
            <person name="Maumus F."/>
            <person name="Osuna-Cruz C.M."/>
            <person name="Vancaester E."/>
            <person name="Stenow R."/>
            <person name="Vandepoele K."/>
            <person name="Ploug H."/>
            <person name="Bruchert V."/>
            <person name="Godhe A."/>
            <person name="Topel M."/>
        </authorList>
    </citation>
    <scope>NUCLEOTIDE SEQUENCE</scope>
    <source>
        <strain evidence="4">R05AC</strain>
    </source>
</reference>
<dbReference type="Gene3D" id="2.130.10.30">
    <property type="entry name" value="Regulator of chromosome condensation 1/beta-lactamase-inhibitor protein II"/>
    <property type="match status" value="2"/>
</dbReference>
<feature type="compositionally biased region" description="Basic and acidic residues" evidence="3">
    <location>
        <begin position="25"/>
        <end position="37"/>
    </location>
</feature>
<feature type="repeat" description="RCC1" evidence="2">
    <location>
        <begin position="244"/>
        <end position="297"/>
    </location>
</feature>
<dbReference type="EMBL" id="JATAAI010000003">
    <property type="protein sequence ID" value="KAK1747182.1"/>
    <property type="molecule type" value="Genomic_DNA"/>
</dbReference>
<evidence type="ECO:0000313" key="4">
    <source>
        <dbReference type="EMBL" id="KAK1747182.1"/>
    </source>
</evidence>